<dbReference type="EMBL" id="UINC01193835">
    <property type="protein sequence ID" value="SVE09635.1"/>
    <property type="molecule type" value="Genomic_DNA"/>
</dbReference>
<name>A0A383AQZ8_9ZZZZ</name>
<evidence type="ECO:0000313" key="1">
    <source>
        <dbReference type="EMBL" id="SVE09635.1"/>
    </source>
</evidence>
<dbReference type="AlphaFoldDB" id="A0A383AQZ8"/>
<feature type="non-terminal residue" evidence="1">
    <location>
        <position position="35"/>
    </location>
</feature>
<accession>A0A383AQZ8</accession>
<sequence length="35" mass="4116">MENNDYRTRIEEADRLSKLMDPENNGRILSCCEKA</sequence>
<reference evidence="1" key="1">
    <citation type="submission" date="2018-05" db="EMBL/GenBank/DDBJ databases">
        <authorList>
            <person name="Lanie J.A."/>
            <person name="Ng W.-L."/>
            <person name="Kazmierczak K.M."/>
            <person name="Andrzejewski T.M."/>
            <person name="Davidsen T.M."/>
            <person name="Wayne K.J."/>
            <person name="Tettelin H."/>
            <person name="Glass J.I."/>
            <person name="Rusch D."/>
            <person name="Podicherti R."/>
            <person name="Tsui H.-C.T."/>
            <person name="Winkler M.E."/>
        </authorList>
    </citation>
    <scope>NUCLEOTIDE SEQUENCE</scope>
</reference>
<protein>
    <submittedName>
        <fullName evidence="1">Uncharacterized protein</fullName>
    </submittedName>
</protein>
<proteinExistence type="predicted"/>
<gene>
    <name evidence="1" type="ORF">METZ01_LOCUS462489</name>
</gene>
<organism evidence="1">
    <name type="scientific">marine metagenome</name>
    <dbReference type="NCBI Taxonomy" id="408172"/>
    <lineage>
        <taxon>unclassified sequences</taxon>
        <taxon>metagenomes</taxon>
        <taxon>ecological metagenomes</taxon>
    </lineage>
</organism>